<name>A0A224LAY5_9GEMI</name>
<protein>
    <submittedName>
        <fullName evidence="1">V2 protein defective</fullName>
    </submittedName>
</protein>
<gene>
    <name evidence="1" type="primary">V2 defective</name>
</gene>
<proteinExistence type="predicted"/>
<evidence type="ECO:0000313" key="1">
    <source>
        <dbReference type="EMBL" id="CUM44320.1"/>
    </source>
</evidence>
<accession>A0A224LAY5</accession>
<sequence length="55" mass="6550">MKDMNRWYGEIVGTWSVESLTRRRFYSKLNSLKDRLEFATLIKNTCLEQAGCIYI</sequence>
<dbReference type="EMBL" id="LN880533">
    <property type="protein sequence ID" value="CUM44320.1"/>
    <property type="molecule type" value="Genomic_DNA"/>
</dbReference>
<reference evidence="1" key="2">
    <citation type="submission" date="2017-07" db="EMBL/GenBank/DDBJ databases">
        <title>Characterization of begomoviruses from Pakistan.</title>
        <authorList>
            <person name="Shan-E-Ali S.A.Z."/>
        </authorList>
    </citation>
    <scope>NUCLEOTIDE SEQUENCE</scope>
</reference>
<reference evidence="1" key="1">
    <citation type="submission" date="2015-08" db="EMBL/GenBank/DDBJ databases">
        <authorList>
            <person name="Babu N.S."/>
            <person name="Beckwith C.J."/>
            <person name="Beseler K.G."/>
            <person name="Brison A."/>
            <person name="Carone J.V."/>
            <person name="Caskin T.P."/>
            <person name="Diamond M."/>
            <person name="Durham M.E."/>
            <person name="Foxe J.M."/>
            <person name="Go M."/>
            <person name="Henderson B.A."/>
            <person name="Jones I.B."/>
            <person name="McGettigan J.A."/>
            <person name="Micheletti S.J."/>
            <person name="Nasrallah M.E."/>
            <person name="Ortiz D."/>
            <person name="Piller C.R."/>
            <person name="Privatt S.R."/>
            <person name="Schneider S.L."/>
            <person name="Sharp S."/>
            <person name="Smith T.C."/>
            <person name="Stanton J.D."/>
            <person name="Ullery H.E."/>
            <person name="Wilson R.J."/>
            <person name="Serrano M.G."/>
            <person name="Buck G."/>
            <person name="Lee V."/>
            <person name="Wang Y."/>
            <person name="Carvalho R."/>
            <person name="Voegtly L."/>
            <person name="Shi R."/>
            <person name="Duckworth R."/>
            <person name="Johnson A."/>
            <person name="Loviza R."/>
            <person name="Walstead R."/>
            <person name="Shah Z."/>
            <person name="Kiflezghi M."/>
            <person name="Wade K."/>
            <person name="Ball S.L."/>
            <person name="Bradley K.W."/>
            <person name="Asai D.J."/>
            <person name="Bowman C.A."/>
            <person name="Russell D.A."/>
            <person name="Pope W.H."/>
            <person name="Jacobs-Sera D."/>
            <person name="Hendrix R.W."/>
            <person name="Hatfull G.F."/>
        </authorList>
    </citation>
    <scope>NUCLEOTIDE SEQUENCE</scope>
</reference>
<organism evidence="1">
    <name type="scientific">Cotton leaf curl Gezira virus</name>
    <dbReference type="NCBI Taxonomy" id="222459"/>
    <lineage>
        <taxon>Viruses</taxon>
        <taxon>Monodnaviria</taxon>
        <taxon>Shotokuvirae</taxon>
        <taxon>Cressdnaviricota</taxon>
        <taxon>Repensiviricetes</taxon>
        <taxon>Geplafuvirales</taxon>
        <taxon>Geminiviridae</taxon>
        <taxon>Begomovirus</taxon>
        <taxon>Begomovirus gossypigeziraense</taxon>
    </lineage>
</organism>